<accession>A0A8J1XJE8</accession>
<name>A0A8J1XJE8_OWEFU</name>
<dbReference type="InterPro" id="IPR002048">
    <property type="entry name" value="EF_hand_dom"/>
</dbReference>
<evidence type="ECO:0000313" key="2">
    <source>
        <dbReference type="Proteomes" id="UP000749559"/>
    </source>
</evidence>
<organism evidence="1 2">
    <name type="scientific">Owenia fusiformis</name>
    <name type="common">Polychaete worm</name>
    <dbReference type="NCBI Taxonomy" id="6347"/>
    <lineage>
        <taxon>Eukaryota</taxon>
        <taxon>Metazoa</taxon>
        <taxon>Spiralia</taxon>
        <taxon>Lophotrochozoa</taxon>
        <taxon>Annelida</taxon>
        <taxon>Polychaeta</taxon>
        <taxon>Sedentaria</taxon>
        <taxon>Canalipalpata</taxon>
        <taxon>Sabellida</taxon>
        <taxon>Oweniida</taxon>
        <taxon>Oweniidae</taxon>
        <taxon>Owenia</taxon>
    </lineage>
</organism>
<reference evidence="1" key="1">
    <citation type="submission" date="2022-03" db="EMBL/GenBank/DDBJ databases">
        <authorList>
            <person name="Martin C."/>
        </authorList>
    </citation>
    <scope>NUCLEOTIDE SEQUENCE</scope>
</reference>
<evidence type="ECO:0000313" key="1">
    <source>
        <dbReference type="EMBL" id="CAH1798884.1"/>
    </source>
</evidence>
<dbReference type="PROSITE" id="PS00018">
    <property type="entry name" value="EF_HAND_1"/>
    <property type="match status" value="1"/>
</dbReference>
<dbReference type="CDD" id="cd00051">
    <property type="entry name" value="EFh"/>
    <property type="match status" value="1"/>
</dbReference>
<dbReference type="SMART" id="SM00054">
    <property type="entry name" value="EFh"/>
    <property type="match status" value="2"/>
</dbReference>
<protein>
    <submittedName>
        <fullName evidence="1">Uncharacterized protein</fullName>
    </submittedName>
</protein>
<dbReference type="OrthoDB" id="10038259at2759"/>
<gene>
    <name evidence="1" type="ORF">OFUS_LOCUS22963</name>
</gene>
<dbReference type="AlphaFoldDB" id="A0A8J1XJE8"/>
<dbReference type="Pfam" id="PF13499">
    <property type="entry name" value="EF-hand_7"/>
    <property type="match status" value="1"/>
</dbReference>
<dbReference type="EMBL" id="CAIIXF020000011">
    <property type="protein sequence ID" value="CAH1798884.1"/>
    <property type="molecule type" value="Genomic_DNA"/>
</dbReference>
<comment type="caution">
    <text evidence="1">The sequence shown here is derived from an EMBL/GenBank/DDBJ whole genome shotgun (WGS) entry which is preliminary data.</text>
</comment>
<dbReference type="Proteomes" id="UP000749559">
    <property type="component" value="Unassembled WGS sequence"/>
</dbReference>
<proteinExistence type="predicted"/>
<dbReference type="SUPFAM" id="SSF47473">
    <property type="entry name" value="EF-hand"/>
    <property type="match status" value="1"/>
</dbReference>
<feature type="non-terminal residue" evidence="1">
    <location>
        <position position="164"/>
    </location>
</feature>
<keyword evidence="2" id="KW-1185">Reference proteome</keyword>
<dbReference type="Gene3D" id="1.10.238.10">
    <property type="entry name" value="EF-hand"/>
    <property type="match status" value="1"/>
</dbReference>
<dbReference type="InterPro" id="IPR011992">
    <property type="entry name" value="EF-hand-dom_pair"/>
</dbReference>
<sequence length="164" mass="19469">VTKVMATDFNKNGVWDTEDSKIAAEKIIKAGNLKGAKAEEVRMFYLQVPYYFDTSNNITEWLLGDYNYSKDLNSRPYVYEYMATWFRALDLNGDGVIDLKEYKVFWDAYDLDLNYMKRQFDYIDEDKDGKITSQEFVEAVLDYFYNTEENDNIFWGPLQDFQMI</sequence>
<dbReference type="PROSITE" id="PS50222">
    <property type="entry name" value="EF_HAND_2"/>
    <property type="match status" value="1"/>
</dbReference>
<dbReference type="InterPro" id="IPR018247">
    <property type="entry name" value="EF_Hand_1_Ca_BS"/>
</dbReference>
<dbReference type="GO" id="GO:0005509">
    <property type="term" value="F:calcium ion binding"/>
    <property type="evidence" value="ECO:0007669"/>
    <property type="project" value="InterPro"/>
</dbReference>